<protein>
    <recommendedName>
        <fullName evidence="1">F-box domain-containing protein</fullName>
    </recommendedName>
</protein>
<dbReference type="Gene3D" id="1.20.1280.50">
    <property type="match status" value="1"/>
</dbReference>
<evidence type="ECO:0000313" key="3">
    <source>
        <dbReference type="Proteomes" id="UP000288716"/>
    </source>
</evidence>
<accession>A0A443S9B6</accession>
<dbReference type="PROSITE" id="PS50181">
    <property type="entry name" value="FBOX"/>
    <property type="match status" value="1"/>
</dbReference>
<evidence type="ECO:0000313" key="2">
    <source>
        <dbReference type="EMBL" id="RWS24107.1"/>
    </source>
</evidence>
<dbReference type="InterPro" id="IPR001810">
    <property type="entry name" value="F-box_dom"/>
</dbReference>
<dbReference type="Proteomes" id="UP000288716">
    <property type="component" value="Unassembled WGS sequence"/>
</dbReference>
<proteinExistence type="predicted"/>
<dbReference type="VEuPathDB" id="VectorBase:LDEU007934"/>
<gene>
    <name evidence="2" type="ORF">B4U80_13268</name>
</gene>
<organism evidence="2 3">
    <name type="scientific">Leptotrombidium deliense</name>
    <dbReference type="NCBI Taxonomy" id="299467"/>
    <lineage>
        <taxon>Eukaryota</taxon>
        <taxon>Metazoa</taxon>
        <taxon>Ecdysozoa</taxon>
        <taxon>Arthropoda</taxon>
        <taxon>Chelicerata</taxon>
        <taxon>Arachnida</taxon>
        <taxon>Acari</taxon>
        <taxon>Acariformes</taxon>
        <taxon>Trombidiformes</taxon>
        <taxon>Prostigmata</taxon>
        <taxon>Anystina</taxon>
        <taxon>Parasitengona</taxon>
        <taxon>Trombiculoidea</taxon>
        <taxon>Trombiculidae</taxon>
        <taxon>Leptotrombidium</taxon>
    </lineage>
</organism>
<dbReference type="SMART" id="SM00256">
    <property type="entry name" value="FBOX"/>
    <property type="match status" value="1"/>
</dbReference>
<keyword evidence="3" id="KW-1185">Reference proteome</keyword>
<dbReference type="InterPro" id="IPR036047">
    <property type="entry name" value="F-box-like_dom_sf"/>
</dbReference>
<reference evidence="2 3" key="1">
    <citation type="journal article" date="2018" name="Gigascience">
        <title>Genomes of trombidid mites reveal novel predicted allergens and laterally-transferred genes associated with secondary metabolism.</title>
        <authorList>
            <person name="Dong X."/>
            <person name="Chaisiri K."/>
            <person name="Xia D."/>
            <person name="Armstrong S.D."/>
            <person name="Fang Y."/>
            <person name="Donnelly M.J."/>
            <person name="Kadowaki T."/>
            <person name="McGarry J.W."/>
            <person name="Darby A.C."/>
            <person name="Makepeace B.L."/>
        </authorList>
    </citation>
    <scope>NUCLEOTIDE SEQUENCE [LARGE SCALE GENOMIC DNA]</scope>
    <source>
        <strain evidence="2">UoL-UT</strain>
    </source>
</reference>
<dbReference type="AlphaFoldDB" id="A0A443S9B6"/>
<evidence type="ECO:0000259" key="1">
    <source>
        <dbReference type="PROSITE" id="PS50181"/>
    </source>
</evidence>
<dbReference type="Pfam" id="PF00646">
    <property type="entry name" value="F-box"/>
    <property type="match status" value="1"/>
</dbReference>
<dbReference type="EMBL" id="NCKV01005373">
    <property type="protein sequence ID" value="RWS24107.1"/>
    <property type="molecule type" value="Genomic_DNA"/>
</dbReference>
<name>A0A443S9B6_9ACAR</name>
<sequence length="471" mass="54501">MDPPDVPELPPEMWAHVFRQLPTKERLRVTSVSQTWNRMVSFTETHIACIEPFNREFMRFYRILYSGYKFCVIQTWTQLLGVIKKHPKMTHLKLYEIHFQNVVATTNEIQLVAKEIQDRENKIDKKVPLQSFRIDRCLGIQVVHFDAINHFRNLREFVWDGADTLENLMTSAVNDVLRTNQDTLMNLAVTSEAQNDLMLHIQEPLEGVTYDAVANTNREGFWQSLLDTSGDSLQKLVATVYSNEEMGSASLFVNLTDLRLFMASEYPFVFGINVEKLRVLTLLYKIDFAHPFNAVRRLFNGRHNNNLEILDIAMPLTDPVQLNEICLSSPNLRLLKLVINYNMQDDCVIAIRRLSYLRQLSLDIDILHGSLNEALLTAIITSPNLPDLRAILVPEMDFPGGAYARLAEKADQMPGELFFYSFSLDNDFVGPRHPRVIRIGTNIMPVLYFEPNNMVQNDYFMWTRITPNYFV</sequence>
<dbReference type="SUPFAM" id="SSF81383">
    <property type="entry name" value="F-box domain"/>
    <property type="match status" value="1"/>
</dbReference>
<dbReference type="InterPro" id="IPR032675">
    <property type="entry name" value="LRR_dom_sf"/>
</dbReference>
<comment type="caution">
    <text evidence="2">The sequence shown here is derived from an EMBL/GenBank/DDBJ whole genome shotgun (WGS) entry which is preliminary data.</text>
</comment>
<feature type="domain" description="F-box" evidence="1">
    <location>
        <begin position="3"/>
        <end position="60"/>
    </location>
</feature>
<dbReference type="CDD" id="cd09917">
    <property type="entry name" value="F-box_SF"/>
    <property type="match status" value="1"/>
</dbReference>
<dbReference type="Gene3D" id="3.80.10.10">
    <property type="entry name" value="Ribonuclease Inhibitor"/>
    <property type="match status" value="1"/>
</dbReference>
<dbReference type="SUPFAM" id="SSF52047">
    <property type="entry name" value="RNI-like"/>
    <property type="match status" value="1"/>
</dbReference>